<feature type="region of interest" description="Disordered" evidence="1">
    <location>
        <begin position="319"/>
        <end position="345"/>
    </location>
</feature>
<organism evidence="2 3">
    <name type="scientific">Pleurodeles waltl</name>
    <name type="common">Iberian ribbed newt</name>
    <dbReference type="NCBI Taxonomy" id="8319"/>
    <lineage>
        <taxon>Eukaryota</taxon>
        <taxon>Metazoa</taxon>
        <taxon>Chordata</taxon>
        <taxon>Craniata</taxon>
        <taxon>Vertebrata</taxon>
        <taxon>Euteleostomi</taxon>
        <taxon>Amphibia</taxon>
        <taxon>Batrachia</taxon>
        <taxon>Caudata</taxon>
        <taxon>Salamandroidea</taxon>
        <taxon>Salamandridae</taxon>
        <taxon>Pleurodelinae</taxon>
        <taxon>Pleurodeles</taxon>
    </lineage>
</organism>
<dbReference type="SUPFAM" id="SSF47473">
    <property type="entry name" value="EF-hand"/>
    <property type="match status" value="1"/>
</dbReference>
<evidence type="ECO:0008006" key="4">
    <source>
        <dbReference type="Google" id="ProtNLM"/>
    </source>
</evidence>
<dbReference type="PANTHER" id="PTHR47225">
    <property type="entry name" value="EF-HAND CALCIUM-BINDING DOMAIN-CONTAINING PROTEIN 12"/>
    <property type="match status" value="1"/>
</dbReference>
<dbReference type="AlphaFoldDB" id="A0AAV7N727"/>
<gene>
    <name evidence="2" type="ORF">NDU88_008028</name>
</gene>
<feature type="region of interest" description="Disordered" evidence="1">
    <location>
        <begin position="523"/>
        <end position="635"/>
    </location>
</feature>
<dbReference type="PANTHER" id="PTHR47225:SF1">
    <property type="entry name" value="EF-HAND CALCIUM-BINDING DOMAIN-CONTAINING PROTEIN 12"/>
    <property type="match status" value="1"/>
</dbReference>
<comment type="caution">
    <text evidence="2">The sequence shown here is derived from an EMBL/GenBank/DDBJ whole genome shotgun (WGS) entry which is preliminary data.</text>
</comment>
<evidence type="ECO:0000313" key="3">
    <source>
        <dbReference type="Proteomes" id="UP001066276"/>
    </source>
</evidence>
<dbReference type="InterPro" id="IPR011992">
    <property type="entry name" value="EF-hand-dom_pair"/>
</dbReference>
<evidence type="ECO:0000256" key="1">
    <source>
        <dbReference type="SAM" id="MobiDB-lite"/>
    </source>
</evidence>
<feature type="region of interest" description="Disordered" evidence="1">
    <location>
        <begin position="371"/>
        <end position="406"/>
    </location>
</feature>
<feature type="compositionally biased region" description="Polar residues" evidence="1">
    <location>
        <begin position="336"/>
        <end position="345"/>
    </location>
</feature>
<evidence type="ECO:0000313" key="2">
    <source>
        <dbReference type="EMBL" id="KAJ1110680.1"/>
    </source>
</evidence>
<sequence>MYESSGLCKYPLHTLTWDIFYKSLTAESSGANLSQFSGSGLELESRSRDRAFCTMKEVSFEDGASKDEPSSLEMPKKYKERDLQKTHFFRIAARTFGPPKSRRRIIVAPPMEKLSLEDTQVTHPPEVGQRRQFLPPVCRVEALQRSEGGVSSDGIGHCRAWISQRKKFRAELENFGNMEKWLRSKPLLTELEEKILDTLEAQHRAQQVTALPAQEEDLTSPEPKSSRGRSITPSIQRPCPEAFSILDRYLQDNRLRLVDLYNRTDKAKKKKISSSDLKAVRKEANIPLNDVQLDDLVIFLGSKDAESVNYKELAVGRRSWRQENPEWQHQLKKPKTGSSDPSTNLVIQKGTSENISQPLGDIPKSAYSYLGRSQGLTPVPPELQSNPSSAGRSGLLEPPPTKLEEGRPLTYEDMEEIGKMYRERRRRGKSRPKEWVDQCRVVKSGNAAIDKHSMPSTLGSEHGDMVDRFRREVLLEYMDILQLCHKYSVPLSEELLEQALLYPGDKLLIDSKQLLRLKQPGTSLLSSSNVRPHLYPGARTSHLPPGTQISPLHPGTRTAPKTHGRSRLSALPSGDETSLSSSDPFKKQPLDGISGGKSRLHTSQKPDHKDPEFSSSYPPRKLTRKVKLQVRGKPPAEHSTLNCWTTFEEYQEMTKNLKRKFPHLCSVPHVNAFWPGHLLDKLRIYIPHMTPTPGDAIFSHIKPKPGSYPGIYNNTHTWPVSDQGYVIYGDANYKKLIL</sequence>
<reference evidence="2" key="1">
    <citation type="journal article" date="2022" name="bioRxiv">
        <title>Sequencing and chromosome-scale assembly of the giantPleurodeles waltlgenome.</title>
        <authorList>
            <person name="Brown T."/>
            <person name="Elewa A."/>
            <person name="Iarovenko S."/>
            <person name="Subramanian E."/>
            <person name="Araus A.J."/>
            <person name="Petzold A."/>
            <person name="Susuki M."/>
            <person name="Suzuki K.-i.T."/>
            <person name="Hayashi T."/>
            <person name="Toyoda A."/>
            <person name="Oliveira C."/>
            <person name="Osipova E."/>
            <person name="Leigh N.D."/>
            <person name="Simon A."/>
            <person name="Yun M.H."/>
        </authorList>
    </citation>
    <scope>NUCLEOTIDE SEQUENCE</scope>
    <source>
        <strain evidence="2">20211129_DDA</strain>
        <tissue evidence="2">Liver</tissue>
    </source>
</reference>
<feature type="compositionally biased region" description="Basic residues" evidence="1">
    <location>
        <begin position="621"/>
        <end position="630"/>
    </location>
</feature>
<dbReference type="Proteomes" id="UP001066276">
    <property type="component" value="Chromosome 9"/>
</dbReference>
<protein>
    <recommendedName>
        <fullName evidence="4">EF-hand calcium-binding domain-containing protein 12</fullName>
    </recommendedName>
</protein>
<keyword evidence="3" id="KW-1185">Reference proteome</keyword>
<dbReference type="InterPro" id="IPR042847">
    <property type="entry name" value="EFC12"/>
</dbReference>
<dbReference type="EMBL" id="JANPWB010000013">
    <property type="protein sequence ID" value="KAJ1110680.1"/>
    <property type="molecule type" value="Genomic_DNA"/>
</dbReference>
<feature type="region of interest" description="Disordered" evidence="1">
    <location>
        <begin position="206"/>
        <end position="234"/>
    </location>
</feature>
<accession>A0AAV7N727</accession>
<name>A0AAV7N727_PLEWA</name>
<proteinExistence type="predicted"/>